<dbReference type="KEGG" id="hmi:soil367_10075"/>
<organism evidence="2 3">
    <name type="scientific">Hydrocarboniclastica marina</name>
    <dbReference type="NCBI Taxonomy" id="2259620"/>
    <lineage>
        <taxon>Bacteria</taxon>
        <taxon>Pseudomonadati</taxon>
        <taxon>Pseudomonadota</taxon>
        <taxon>Gammaproteobacteria</taxon>
        <taxon>Alteromonadales</taxon>
        <taxon>Alteromonadaceae</taxon>
        <taxon>Hydrocarboniclastica</taxon>
    </lineage>
</organism>
<gene>
    <name evidence="2" type="ORF">soil367_10075</name>
</gene>
<sequence>MSALFFIRATGIFLIALSFAVVAQDDSSGEDRALTDVDGISVHATEEEPRVLHIVPWQAPSIPARKRDDIGIPEIGDVLTPIEVETFRVHRHYRQTLDILNVDRSGP</sequence>
<dbReference type="AlphaFoldDB" id="A0A4V1D8S9"/>
<evidence type="ECO:0000256" key="1">
    <source>
        <dbReference type="SAM" id="SignalP"/>
    </source>
</evidence>
<keyword evidence="3" id="KW-1185">Reference proteome</keyword>
<reference evidence="2 3" key="1">
    <citation type="submission" date="2018-07" db="EMBL/GenBank/DDBJ databases">
        <title>Marsedoiliclastica nanhaica gen. nov. sp. nov., a novel marine hydrocarbonoclastic bacterium isolated from an in-situ enriched hydrocarbon-degrading consortium in deep-sea sediment.</title>
        <authorList>
            <person name="Dong C."/>
            <person name="Ma T."/>
            <person name="Liu R."/>
            <person name="Shao Z."/>
        </authorList>
    </citation>
    <scope>NUCLEOTIDE SEQUENCE [LARGE SCALE GENOMIC DNA]</scope>
    <source>
        <strain evidence="3">soil36-7</strain>
    </source>
</reference>
<dbReference type="RefSeq" id="WP_136548970.1">
    <property type="nucleotide sequence ID" value="NZ_CP031093.1"/>
</dbReference>
<dbReference type="EMBL" id="CP031093">
    <property type="protein sequence ID" value="QCF26250.1"/>
    <property type="molecule type" value="Genomic_DNA"/>
</dbReference>
<dbReference type="Proteomes" id="UP000298049">
    <property type="component" value="Chromosome"/>
</dbReference>
<proteinExistence type="predicted"/>
<feature type="signal peptide" evidence="1">
    <location>
        <begin position="1"/>
        <end position="23"/>
    </location>
</feature>
<name>A0A4V1D8S9_9ALTE</name>
<keyword evidence="1" id="KW-0732">Signal</keyword>
<dbReference type="OrthoDB" id="6367739at2"/>
<feature type="chain" id="PRO_5020473733" evidence="1">
    <location>
        <begin position="24"/>
        <end position="107"/>
    </location>
</feature>
<protein>
    <submittedName>
        <fullName evidence="2">Uncharacterized protein</fullName>
    </submittedName>
</protein>
<evidence type="ECO:0000313" key="3">
    <source>
        <dbReference type="Proteomes" id="UP000298049"/>
    </source>
</evidence>
<accession>A0A4V1D8S9</accession>
<evidence type="ECO:0000313" key="2">
    <source>
        <dbReference type="EMBL" id="QCF26250.1"/>
    </source>
</evidence>